<gene>
    <name evidence="1" type="ORF">ACJMK2_021952</name>
</gene>
<evidence type="ECO:0000313" key="1">
    <source>
        <dbReference type="EMBL" id="KAL3836528.1"/>
    </source>
</evidence>
<comment type="caution">
    <text evidence="1">The sequence shown here is derived from an EMBL/GenBank/DDBJ whole genome shotgun (WGS) entry which is preliminary data.</text>
</comment>
<accession>A0ABD3TJ79</accession>
<name>A0ABD3TJ79_SINWO</name>
<dbReference type="EMBL" id="JBJQND010000018">
    <property type="protein sequence ID" value="KAL3836528.1"/>
    <property type="molecule type" value="Genomic_DNA"/>
</dbReference>
<keyword evidence="2" id="KW-1185">Reference proteome</keyword>
<reference evidence="1 2" key="1">
    <citation type="submission" date="2024-11" db="EMBL/GenBank/DDBJ databases">
        <title>Chromosome-level genome assembly of the freshwater bivalve Anodonta woodiana.</title>
        <authorList>
            <person name="Chen X."/>
        </authorList>
    </citation>
    <scope>NUCLEOTIDE SEQUENCE [LARGE SCALE GENOMIC DNA]</scope>
    <source>
        <strain evidence="1">MN2024</strain>
        <tissue evidence="1">Gills</tissue>
    </source>
</reference>
<dbReference type="AlphaFoldDB" id="A0ABD3TJ79"/>
<evidence type="ECO:0000313" key="2">
    <source>
        <dbReference type="Proteomes" id="UP001634394"/>
    </source>
</evidence>
<dbReference type="Proteomes" id="UP001634394">
    <property type="component" value="Unassembled WGS sequence"/>
</dbReference>
<protein>
    <submittedName>
        <fullName evidence="1">Uncharacterized protein</fullName>
    </submittedName>
</protein>
<sequence length="50" mass="5523">MELGHVPPTIDMNHFVLDATNSANTFEGYLSMKVTGNGTQRVCIQGKENR</sequence>
<organism evidence="1 2">
    <name type="scientific">Sinanodonta woodiana</name>
    <name type="common">Chinese pond mussel</name>
    <name type="synonym">Anodonta woodiana</name>
    <dbReference type="NCBI Taxonomy" id="1069815"/>
    <lineage>
        <taxon>Eukaryota</taxon>
        <taxon>Metazoa</taxon>
        <taxon>Spiralia</taxon>
        <taxon>Lophotrochozoa</taxon>
        <taxon>Mollusca</taxon>
        <taxon>Bivalvia</taxon>
        <taxon>Autobranchia</taxon>
        <taxon>Heteroconchia</taxon>
        <taxon>Palaeoheterodonta</taxon>
        <taxon>Unionida</taxon>
        <taxon>Unionoidea</taxon>
        <taxon>Unionidae</taxon>
        <taxon>Unioninae</taxon>
        <taxon>Sinanodonta</taxon>
    </lineage>
</organism>
<proteinExistence type="predicted"/>
<feature type="non-terminal residue" evidence="1">
    <location>
        <position position="50"/>
    </location>
</feature>